<dbReference type="GO" id="GO:0003676">
    <property type="term" value="F:nucleic acid binding"/>
    <property type="evidence" value="ECO:0007669"/>
    <property type="project" value="InterPro"/>
</dbReference>
<dbReference type="SUPFAM" id="SSF53098">
    <property type="entry name" value="Ribonuclease H-like"/>
    <property type="match status" value="1"/>
</dbReference>
<organism evidence="2 3">
    <name type="scientific">Favolaschia claudopus</name>
    <dbReference type="NCBI Taxonomy" id="2862362"/>
    <lineage>
        <taxon>Eukaryota</taxon>
        <taxon>Fungi</taxon>
        <taxon>Dikarya</taxon>
        <taxon>Basidiomycota</taxon>
        <taxon>Agaricomycotina</taxon>
        <taxon>Agaricomycetes</taxon>
        <taxon>Agaricomycetidae</taxon>
        <taxon>Agaricales</taxon>
        <taxon>Marasmiineae</taxon>
        <taxon>Mycenaceae</taxon>
        <taxon>Favolaschia</taxon>
    </lineage>
</organism>
<gene>
    <name evidence="2" type="ORF">R3P38DRAFT_3316375</name>
</gene>
<evidence type="ECO:0000259" key="1">
    <source>
        <dbReference type="Pfam" id="PF24764"/>
    </source>
</evidence>
<dbReference type="Pfam" id="PF24764">
    <property type="entry name" value="rva_4"/>
    <property type="match status" value="1"/>
</dbReference>
<reference evidence="2 3" key="1">
    <citation type="journal article" date="2024" name="J Genomics">
        <title>Draft genome sequencing and assembly of Favolaschia claudopus CIRM-BRFM 2984 isolated from oak limbs.</title>
        <authorList>
            <person name="Navarro D."/>
            <person name="Drula E."/>
            <person name="Chaduli D."/>
            <person name="Cazenave R."/>
            <person name="Ahrendt S."/>
            <person name="Wang J."/>
            <person name="Lipzen A."/>
            <person name="Daum C."/>
            <person name="Barry K."/>
            <person name="Grigoriev I.V."/>
            <person name="Favel A."/>
            <person name="Rosso M.N."/>
            <person name="Martin F."/>
        </authorList>
    </citation>
    <scope>NUCLEOTIDE SEQUENCE [LARGE SCALE GENOMIC DNA]</scope>
    <source>
        <strain evidence="2 3">CIRM-BRFM 2984</strain>
    </source>
</reference>
<keyword evidence="3" id="KW-1185">Reference proteome</keyword>
<evidence type="ECO:0000313" key="3">
    <source>
        <dbReference type="Proteomes" id="UP001362999"/>
    </source>
</evidence>
<comment type="caution">
    <text evidence="2">The sequence shown here is derived from an EMBL/GenBank/DDBJ whole genome shotgun (WGS) entry which is preliminary data.</text>
</comment>
<dbReference type="PANTHER" id="PTHR46791">
    <property type="entry name" value="EXPRESSED PROTEIN"/>
    <property type="match status" value="1"/>
</dbReference>
<protein>
    <recommendedName>
        <fullName evidence="1">Integrase core domain-containing protein</fullName>
    </recommendedName>
</protein>
<feature type="domain" description="Integrase core" evidence="1">
    <location>
        <begin position="172"/>
        <end position="359"/>
    </location>
</feature>
<name>A0AAW0BHL2_9AGAR</name>
<dbReference type="PANTHER" id="PTHR46791:SF5">
    <property type="entry name" value="CLR5 DOMAIN-CONTAINING PROTEIN-RELATED"/>
    <property type="match status" value="1"/>
</dbReference>
<evidence type="ECO:0000313" key="2">
    <source>
        <dbReference type="EMBL" id="KAK7025610.1"/>
    </source>
</evidence>
<sequence length="479" mass="54011">MVTALDPAYHDSTDPPDAAPLTVVHRVRTGRRGRPRVEIDPQFLSAALDLRGPTGIAPEIGVSARTVRRAALRAGLVQPGAPVFQSRTNSNGELEVVHTSTAPPVSVVSNEELDRLLSETLEVFPQFGRRMIRGHLKSQGYRIPRHRITASYLRVHGAPAIFGDRQISRKKYRVPGPMSLAHLDGQHGLIRYKIVIHCIIDGYSRFVLGIRVHNNNRGASVLRLLLDVIALHGCPSRMRGDHGVENIEVAAYMERVKGSGRGSFIWGRSVHNTRIERLWYNVTHGFGKKWKVFFLDLETNHGLNPTRPGHIWLLHHLFLASINRDALDRCEAWNSHQLTVRRQRERSPRDLFTFGMLREGPRGISSFLAAEDEEIEDINEYGIDWEANAEPELMAHLFENNPDERTNNTDPFASSSTPANLSEVLCEPPGCPFTPRQLQLLDLRLDASVDLFSRNMNVRRLVWVRALQIAQEIQQGSVQ</sequence>
<dbReference type="InterPro" id="IPR058913">
    <property type="entry name" value="Integrase_dom_put"/>
</dbReference>
<dbReference type="InterPro" id="IPR036397">
    <property type="entry name" value="RNaseH_sf"/>
</dbReference>
<proteinExistence type="predicted"/>
<dbReference type="EMBL" id="JAWWNJ010000033">
    <property type="protein sequence ID" value="KAK7025610.1"/>
    <property type="molecule type" value="Genomic_DNA"/>
</dbReference>
<accession>A0AAW0BHL2</accession>
<dbReference type="Gene3D" id="3.30.420.10">
    <property type="entry name" value="Ribonuclease H-like superfamily/Ribonuclease H"/>
    <property type="match status" value="1"/>
</dbReference>
<dbReference type="InterPro" id="IPR012337">
    <property type="entry name" value="RNaseH-like_sf"/>
</dbReference>
<dbReference type="AlphaFoldDB" id="A0AAW0BHL2"/>
<dbReference type="Proteomes" id="UP001362999">
    <property type="component" value="Unassembled WGS sequence"/>
</dbReference>